<dbReference type="Pfam" id="PF11740">
    <property type="entry name" value="KfrA_N"/>
    <property type="match status" value="1"/>
</dbReference>
<feature type="domain" description="KfrA N-terminal DNA-binding" evidence="2">
    <location>
        <begin position="7"/>
        <end position="115"/>
    </location>
</feature>
<sequence length="352" mass="40500">MARIGVTYLDIAQAANAIKARDEEPTVDRVRTQLGTGSKSTIAPLLKRWRSETASNTDVSGLPRDLVEALKKLHQHIQGDADQRIEQNQQEHQKQQNAQLSQLAQAREAEAKQSARVRELEQKLSLAEADRRSLRQAVEEKQAALEKCEYQRQEAVTRIEEQKNTIKEMKLENRDIREHFEHFQENIANDRQYERDQFHTASEQLKEQIAALTEQLSLAEHKFSELNLLYNQGQVLVTELNHEKQEMHEQIGAVQAKREALQQQNAEQGRQLESKMAEVANLQAQIVRLQGNNSAFCKESQLQRQSLDKLESELAAAQDRLEQLLDENRMLLQEKAIIQGQFKQLESSLESR</sequence>
<dbReference type="RefSeq" id="WP_301413804.1">
    <property type="nucleotide sequence ID" value="NZ_CP098023.1"/>
</dbReference>
<keyword evidence="3" id="KW-0238">DNA-binding</keyword>
<name>A0ABY9E739_9GAMM</name>
<feature type="compositionally biased region" description="Low complexity" evidence="1">
    <location>
        <begin position="95"/>
        <end position="106"/>
    </location>
</feature>
<evidence type="ECO:0000313" key="3">
    <source>
        <dbReference type="EMBL" id="WKD48167.1"/>
    </source>
</evidence>
<organism evidence="3 4">
    <name type="scientific">Microbulbifer spongiae</name>
    <dbReference type="NCBI Taxonomy" id="2944933"/>
    <lineage>
        <taxon>Bacteria</taxon>
        <taxon>Pseudomonadati</taxon>
        <taxon>Pseudomonadota</taxon>
        <taxon>Gammaproteobacteria</taxon>
        <taxon>Cellvibrionales</taxon>
        <taxon>Microbulbiferaceae</taxon>
        <taxon>Microbulbifer</taxon>
    </lineage>
</organism>
<dbReference type="GO" id="GO:0003677">
    <property type="term" value="F:DNA binding"/>
    <property type="evidence" value="ECO:0007669"/>
    <property type="project" value="UniProtKB-KW"/>
</dbReference>
<dbReference type="EMBL" id="CP098023">
    <property type="protein sequence ID" value="WKD48167.1"/>
    <property type="molecule type" value="Genomic_DNA"/>
</dbReference>
<feature type="region of interest" description="Disordered" evidence="1">
    <location>
        <begin position="87"/>
        <end position="107"/>
    </location>
</feature>
<proteinExistence type="predicted"/>
<evidence type="ECO:0000256" key="1">
    <source>
        <dbReference type="SAM" id="MobiDB-lite"/>
    </source>
</evidence>
<dbReference type="Proteomes" id="UP001321520">
    <property type="component" value="Chromosome"/>
</dbReference>
<evidence type="ECO:0000259" key="2">
    <source>
        <dbReference type="Pfam" id="PF11740"/>
    </source>
</evidence>
<gene>
    <name evidence="3" type="ORF">M8T91_09415</name>
</gene>
<protein>
    <submittedName>
        <fullName evidence="3">DNA-binding protein</fullName>
    </submittedName>
</protein>
<keyword evidence="4" id="KW-1185">Reference proteome</keyword>
<reference evidence="3 4" key="1">
    <citation type="submission" date="2022-05" db="EMBL/GenBank/DDBJ databases">
        <title>Microbulbifer sp. nov., isolated from sponge.</title>
        <authorList>
            <person name="Gao L."/>
        </authorList>
    </citation>
    <scope>NUCLEOTIDE SEQUENCE [LARGE SCALE GENOMIC DNA]</scope>
    <source>
        <strain evidence="3 4">MI-G</strain>
    </source>
</reference>
<evidence type="ECO:0000313" key="4">
    <source>
        <dbReference type="Proteomes" id="UP001321520"/>
    </source>
</evidence>
<accession>A0ABY9E739</accession>
<dbReference type="InterPro" id="IPR021104">
    <property type="entry name" value="KfrA_DNA-bd_N"/>
</dbReference>